<dbReference type="EMBL" id="JAHUTI010037571">
    <property type="protein sequence ID" value="MED6243926.1"/>
    <property type="molecule type" value="Genomic_DNA"/>
</dbReference>
<dbReference type="Proteomes" id="UP001345963">
    <property type="component" value="Unassembled WGS sequence"/>
</dbReference>
<proteinExistence type="predicted"/>
<keyword evidence="2" id="KW-1185">Reference proteome</keyword>
<comment type="caution">
    <text evidence="1">The sequence shown here is derived from an EMBL/GenBank/DDBJ whole genome shotgun (WGS) entry which is preliminary data.</text>
</comment>
<name>A0ABU7B0B5_9TELE</name>
<protein>
    <submittedName>
        <fullName evidence="1">Uncharacterized protein</fullName>
    </submittedName>
</protein>
<organism evidence="1 2">
    <name type="scientific">Ataeniobius toweri</name>
    <dbReference type="NCBI Taxonomy" id="208326"/>
    <lineage>
        <taxon>Eukaryota</taxon>
        <taxon>Metazoa</taxon>
        <taxon>Chordata</taxon>
        <taxon>Craniata</taxon>
        <taxon>Vertebrata</taxon>
        <taxon>Euteleostomi</taxon>
        <taxon>Actinopterygii</taxon>
        <taxon>Neopterygii</taxon>
        <taxon>Teleostei</taxon>
        <taxon>Neoteleostei</taxon>
        <taxon>Acanthomorphata</taxon>
        <taxon>Ovalentaria</taxon>
        <taxon>Atherinomorphae</taxon>
        <taxon>Cyprinodontiformes</taxon>
        <taxon>Goodeidae</taxon>
        <taxon>Ataeniobius</taxon>
    </lineage>
</organism>
<reference evidence="1 2" key="1">
    <citation type="submission" date="2021-07" db="EMBL/GenBank/DDBJ databases">
        <authorList>
            <person name="Palmer J.M."/>
        </authorList>
    </citation>
    <scope>NUCLEOTIDE SEQUENCE [LARGE SCALE GENOMIC DNA]</scope>
    <source>
        <strain evidence="1 2">AT_MEX2019</strain>
        <tissue evidence="1">Muscle</tissue>
    </source>
</reference>
<evidence type="ECO:0000313" key="2">
    <source>
        <dbReference type="Proteomes" id="UP001345963"/>
    </source>
</evidence>
<sequence>GLGRRFTAIPENFSHDEVCSRLQELYPKLESISGGWLIYKGAGGWGSCKLNMVSPEDSGYTGSLLKTASGSGKTVLYIAPIQEELDTQPLPPGSSSFSSMPTAMCHSCHTNYPLQILALHVENCQPAETNVQEIPDEDLDCTPLSTPHIDGNYQSNSDPRIPCPICGQTFSQSEVEAHASECSER</sequence>
<evidence type="ECO:0000313" key="1">
    <source>
        <dbReference type="EMBL" id="MED6243926.1"/>
    </source>
</evidence>
<feature type="non-terminal residue" evidence="1">
    <location>
        <position position="1"/>
    </location>
</feature>
<accession>A0ABU7B0B5</accession>
<gene>
    <name evidence="1" type="ORF">ATANTOWER_030251</name>
</gene>